<evidence type="ECO:0000313" key="3">
    <source>
        <dbReference type="Proteomes" id="UP000593567"/>
    </source>
</evidence>
<comment type="caution">
    <text evidence="2">The sequence shown here is derived from an EMBL/GenBank/DDBJ whole genome shotgun (WGS) entry which is preliminary data.</text>
</comment>
<feature type="compositionally biased region" description="Polar residues" evidence="1">
    <location>
        <begin position="176"/>
        <end position="186"/>
    </location>
</feature>
<dbReference type="EMBL" id="VXIV02000877">
    <property type="protein sequence ID" value="KAF6035440.1"/>
    <property type="molecule type" value="Genomic_DNA"/>
</dbReference>
<feature type="compositionally biased region" description="Basic and acidic residues" evidence="1">
    <location>
        <begin position="100"/>
        <end position="111"/>
    </location>
</feature>
<proteinExistence type="predicted"/>
<feature type="region of interest" description="Disordered" evidence="1">
    <location>
        <begin position="92"/>
        <end position="122"/>
    </location>
</feature>
<feature type="compositionally biased region" description="Polar residues" evidence="1">
    <location>
        <begin position="1"/>
        <end position="12"/>
    </location>
</feature>
<feature type="region of interest" description="Disordered" evidence="1">
    <location>
        <begin position="1"/>
        <end position="68"/>
    </location>
</feature>
<sequence>MSNSTDTSSDLENINPRRRRSLRCKKAITGNKKASDVYDADSEPSSAYDSSPGAHLSSSKKPSRPRIDVSRSCVDEYIFSEGEESVGFIKKKTKRKRTREKILKESNHSDTESPSFKAPRMMCQPTPWLSSNLKKGNTSLNSASSAQLRVSFSDESFSDIQRFRRSYKESPRFNKQTVGINTSTPSAAKPFPPHDKKLSMTPKVSLLRLSDIASPILVHQETHIKEHLRSSHTPESGSPMSSGYGSLVKSLTDTRHDVSGNKEKHASHEMSVSSPAPTFKSAKSIKLQRKQAMQRLKDREEKYLAEIEELKDFDLIIQ</sequence>
<reference evidence="2" key="1">
    <citation type="submission" date="2020-06" db="EMBL/GenBank/DDBJ databases">
        <title>Draft genome of Bugula neritina, a colonial animal packing powerful symbionts and potential medicines.</title>
        <authorList>
            <person name="Rayko M."/>
        </authorList>
    </citation>
    <scope>NUCLEOTIDE SEQUENCE [LARGE SCALE GENOMIC DNA]</scope>
    <source>
        <strain evidence="2">Kwan_BN1</strain>
    </source>
</reference>
<feature type="compositionally biased region" description="Polar residues" evidence="1">
    <location>
        <begin position="231"/>
        <end position="244"/>
    </location>
</feature>
<evidence type="ECO:0000256" key="1">
    <source>
        <dbReference type="SAM" id="MobiDB-lite"/>
    </source>
</evidence>
<dbReference type="AlphaFoldDB" id="A0A7J7K9V7"/>
<protein>
    <submittedName>
        <fullName evidence="2">Uncharacterized protein</fullName>
    </submittedName>
</protein>
<name>A0A7J7K9V7_BUGNE</name>
<feature type="compositionally biased region" description="Basic residues" evidence="1">
    <location>
        <begin position="16"/>
        <end position="26"/>
    </location>
</feature>
<feature type="region of interest" description="Disordered" evidence="1">
    <location>
        <begin position="225"/>
        <end position="286"/>
    </location>
</feature>
<feature type="region of interest" description="Disordered" evidence="1">
    <location>
        <begin position="176"/>
        <end position="197"/>
    </location>
</feature>
<keyword evidence="3" id="KW-1185">Reference proteome</keyword>
<gene>
    <name evidence="2" type="ORF">EB796_006250</name>
</gene>
<dbReference type="Proteomes" id="UP000593567">
    <property type="component" value="Unassembled WGS sequence"/>
</dbReference>
<organism evidence="2 3">
    <name type="scientific">Bugula neritina</name>
    <name type="common">Brown bryozoan</name>
    <name type="synonym">Sertularia neritina</name>
    <dbReference type="NCBI Taxonomy" id="10212"/>
    <lineage>
        <taxon>Eukaryota</taxon>
        <taxon>Metazoa</taxon>
        <taxon>Spiralia</taxon>
        <taxon>Lophotrochozoa</taxon>
        <taxon>Bryozoa</taxon>
        <taxon>Gymnolaemata</taxon>
        <taxon>Cheilostomatida</taxon>
        <taxon>Flustrina</taxon>
        <taxon>Buguloidea</taxon>
        <taxon>Bugulidae</taxon>
        <taxon>Bugula</taxon>
    </lineage>
</organism>
<accession>A0A7J7K9V7</accession>
<feature type="compositionally biased region" description="Basic and acidic residues" evidence="1">
    <location>
        <begin position="252"/>
        <end position="268"/>
    </location>
</feature>
<evidence type="ECO:0000313" key="2">
    <source>
        <dbReference type="EMBL" id="KAF6035440.1"/>
    </source>
</evidence>